<dbReference type="InterPro" id="IPR047640">
    <property type="entry name" value="RpiR-like"/>
</dbReference>
<dbReference type="InterPro" id="IPR001347">
    <property type="entry name" value="SIS_dom"/>
</dbReference>
<keyword evidence="4" id="KW-0804">Transcription</keyword>
<protein>
    <submittedName>
        <fullName evidence="7">MurR/RpiR family transcriptional regulator</fullName>
    </submittedName>
</protein>
<dbReference type="PANTHER" id="PTHR30514">
    <property type="entry name" value="GLUCOKINASE"/>
    <property type="match status" value="1"/>
</dbReference>
<evidence type="ECO:0000259" key="6">
    <source>
        <dbReference type="PROSITE" id="PS51464"/>
    </source>
</evidence>
<proteinExistence type="predicted"/>
<evidence type="ECO:0000256" key="3">
    <source>
        <dbReference type="ARBA" id="ARBA00023152"/>
    </source>
</evidence>
<evidence type="ECO:0000256" key="2">
    <source>
        <dbReference type="ARBA" id="ARBA00023125"/>
    </source>
</evidence>
<organism evidence="7 8">
    <name type="scientific">Alicycliphilus denitrificans</name>
    <dbReference type="NCBI Taxonomy" id="179636"/>
    <lineage>
        <taxon>Bacteria</taxon>
        <taxon>Pseudomonadati</taxon>
        <taxon>Pseudomonadota</taxon>
        <taxon>Betaproteobacteria</taxon>
        <taxon>Burkholderiales</taxon>
        <taxon>Comamonadaceae</taxon>
        <taxon>Alicycliphilus</taxon>
    </lineage>
</organism>
<keyword evidence="3" id="KW-0324">Glycolysis</keyword>
<dbReference type="Proteomes" id="UP000216225">
    <property type="component" value="Unassembled WGS sequence"/>
</dbReference>
<dbReference type="InterPro" id="IPR046348">
    <property type="entry name" value="SIS_dom_sf"/>
</dbReference>
<sequence length="310" mass="32741">MPKPAPASPQQVSIATRIAQARMQLTPSHQQIADYVLKRPLQAATMPIDELAAAVGVSVATANRFARAIGLDGYPMLRAELVKGFEAMLAPVEKMRVRLEKPGSAHDAFVAVLDESQNNIAATRAALDPAACAAAVQAVAAARRIYVLGYGASGWLAGLLARGLDMHCENVHLLSSVAGTTDGARQLPRMGAQDLFIVISFPRYLRDSVALTRAAHERGVPVLALTDGAHSPLAPFARHCLFAKAESYHAVNSETTVLALIEALISAVALHTRDTVQNATRMTEAVLPWLHGAGRASAANPAPTPAESSE</sequence>
<dbReference type="Pfam" id="PF01418">
    <property type="entry name" value="HTH_6"/>
    <property type="match status" value="1"/>
</dbReference>
<evidence type="ECO:0000256" key="4">
    <source>
        <dbReference type="ARBA" id="ARBA00023163"/>
    </source>
</evidence>
<keyword evidence="2" id="KW-0238">DNA-binding</keyword>
<dbReference type="SUPFAM" id="SSF53697">
    <property type="entry name" value="SIS domain"/>
    <property type="match status" value="1"/>
</dbReference>
<dbReference type="InterPro" id="IPR036388">
    <property type="entry name" value="WH-like_DNA-bd_sf"/>
</dbReference>
<dbReference type="PANTHER" id="PTHR30514:SF18">
    <property type="entry name" value="RPIR-FAMILY TRANSCRIPTIONAL REGULATOR"/>
    <property type="match status" value="1"/>
</dbReference>
<dbReference type="InterPro" id="IPR009057">
    <property type="entry name" value="Homeodomain-like_sf"/>
</dbReference>
<dbReference type="InterPro" id="IPR000281">
    <property type="entry name" value="HTH_RpiR"/>
</dbReference>
<evidence type="ECO:0000313" key="8">
    <source>
        <dbReference type="Proteomes" id="UP000216225"/>
    </source>
</evidence>
<name>A0A3R7FE26_9BURK</name>
<gene>
    <name evidence="7" type="ORF">CE154_017095</name>
</gene>
<reference evidence="7 8" key="1">
    <citation type="submission" date="2018-09" db="EMBL/GenBank/DDBJ databases">
        <title>Genome comparison of Alicycliphilus sp. BQ1, a polyurethanolytic bacterium, with its closest phylogenetic relatives Alicycliphilus denitrificans BC and K601, unable to attack polyurethane.</title>
        <authorList>
            <person name="Loza-Tavera H."/>
            <person name="Lozano L."/>
            <person name="Cevallos M."/>
            <person name="Maya-Lucas O."/>
            <person name="Garcia-Mena J."/>
            <person name="Hernandez J."/>
        </authorList>
    </citation>
    <scope>NUCLEOTIDE SEQUENCE [LARGE SCALE GENOMIC DNA]</scope>
    <source>
        <strain evidence="7 8">BQ1</strain>
    </source>
</reference>
<dbReference type="Gene3D" id="1.10.10.10">
    <property type="entry name" value="Winged helix-like DNA-binding domain superfamily/Winged helix DNA-binding domain"/>
    <property type="match status" value="1"/>
</dbReference>
<accession>A0A3R7FE26</accession>
<dbReference type="GO" id="GO:0003700">
    <property type="term" value="F:DNA-binding transcription factor activity"/>
    <property type="evidence" value="ECO:0007669"/>
    <property type="project" value="InterPro"/>
</dbReference>
<feature type="domain" description="HTH rpiR-type" evidence="5">
    <location>
        <begin position="12"/>
        <end position="88"/>
    </location>
</feature>
<dbReference type="CDD" id="cd05013">
    <property type="entry name" value="SIS_RpiR"/>
    <property type="match status" value="1"/>
</dbReference>
<comment type="caution">
    <text evidence="7">The sequence shown here is derived from an EMBL/GenBank/DDBJ whole genome shotgun (WGS) entry which is preliminary data.</text>
</comment>
<dbReference type="AlphaFoldDB" id="A0A3R7FE26"/>
<evidence type="ECO:0000259" key="5">
    <source>
        <dbReference type="PROSITE" id="PS51071"/>
    </source>
</evidence>
<dbReference type="GO" id="GO:0097367">
    <property type="term" value="F:carbohydrate derivative binding"/>
    <property type="evidence" value="ECO:0007669"/>
    <property type="project" value="InterPro"/>
</dbReference>
<dbReference type="Pfam" id="PF01380">
    <property type="entry name" value="SIS"/>
    <property type="match status" value="1"/>
</dbReference>
<dbReference type="SUPFAM" id="SSF46689">
    <property type="entry name" value="Homeodomain-like"/>
    <property type="match status" value="1"/>
</dbReference>
<dbReference type="GO" id="GO:0003677">
    <property type="term" value="F:DNA binding"/>
    <property type="evidence" value="ECO:0007669"/>
    <property type="project" value="UniProtKB-KW"/>
</dbReference>
<feature type="domain" description="SIS" evidence="6">
    <location>
        <begin position="135"/>
        <end position="276"/>
    </location>
</feature>
<dbReference type="EMBL" id="NKDB02000003">
    <property type="protein sequence ID" value="RKJ95644.1"/>
    <property type="molecule type" value="Genomic_DNA"/>
</dbReference>
<dbReference type="InterPro" id="IPR035472">
    <property type="entry name" value="RpiR-like_SIS"/>
</dbReference>
<dbReference type="Gene3D" id="3.40.50.10490">
    <property type="entry name" value="Glucose-6-phosphate isomerase like protein, domain 1"/>
    <property type="match status" value="1"/>
</dbReference>
<keyword evidence="1" id="KW-0805">Transcription regulation</keyword>
<dbReference type="PROSITE" id="PS51071">
    <property type="entry name" value="HTH_RPIR"/>
    <property type="match status" value="1"/>
</dbReference>
<evidence type="ECO:0000256" key="1">
    <source>
        <dbReference type="ARBA" id="ARBA00023015"/>
    </source>
</evidence>
<dbReference type="PROSITE" id="PS51464">
    <property type="entry name" value="SIS"/>
    <property type="match status" value="1"/>
</dbReference>
<dbReference type="RefSeq" id="WP_094439732.1">
    <property type="nucleotide sequence ID" value="NZ_NKDB02000003.1"/>
</dbReference>
<dbReference type="GO" id="GO:0006096">
    <property type="term" value="P:glycolytic process"/>
    <property type="evidence" value="ECO:0007669"/>
    <property type="project" value="UniProtKB-KW"/>
</dbReference>
<evidence type="ECO:0000313" key="7">
    <source>
        <dbReference type="EMBL" id="RKJ95644.1"/>
    </source>
</evidence>